<organism evidence="2 3">
    <name type="scientific">Asticcacaulis aquaticus</name>
    <dbReference type="NCBI Taxonomy" id="2984212"/>
    <lineage>
        <taxon>Bacteria</taxon>
        <taxon>Pseudomonadati</taxon>
        <taxon>Pseudomonadota</taxon>
        <taxon>Alphaproteobacteria</taxon>
        <taxon>Caulobacterales</taxon>
        <taxon>Caulobacteraceae</taxon>
        <taxon>Asticcacaulis</taxon>
    </lineage>
</organism>
<dbReference type="InterPro" id="IPR037883">
    <property type="entry name" value="Knr4/Smi1-like_sf"/>
</dbReference>
<accession>A0ABT5HWG7</accession>
<reference evidence="2 3" key="1">
    <citation type="submission" date="2023-01" db="EMBL/GenBank/DDBJ databases">
        <title>Novel species of the genus Asticcacaulis isolated from rivers.</title>
        <authorList>
            <person name="Lu H."/>
        </authorList>
    </citation>
    <scope>NUCLEOTIDE SEQUENCE [LARGE SCALE GENOMIC DNA]</scope>
    <source>
        <strain evidence="2 3">BYS171W</strain>
    </source>
</reference>
<keyword evidence="3" id="KW-1185">Reference proteome</keyword>
<dbReference type="SUPFAM" id="SSF160631">
    <property type="entry name" value="SMI1/KNR4-like"/>
    <property type="match status" value="1"/>
</dbReference>
<feature type="domain" description="Knr4/Smi1-like" evidence="1">
    <location>
        <begin position="20"/>
        <end position="149"/>
    </location>
</feature>
<dbReference type="Gene3D" id="3.40.1580.10">
    <property type="entry name" value="SMI1/KNR4-like"/>
    <property type="match status" value="1"/>
</dbReference>
<protein>
    <submittedName>
        <fullName evidence="2">SMI1/KNR4 family protein</fullName>
    </submittedName>
</protein>
<dbReference type="RefSeq" id="WP_272748244.1">
    <property type="nucleotide sequence ID" value="NZ_JAQQKX010000008.1"/>
</dbReference>
<gene>
    <name evidence="2" type="ORF">PQU92_10870</name>
</gene>
<dbReference type="Proteomes" id="UP001214854">
    <property type="component" value="Unassembled WGS sequence"/>
</dbReference>
<dbReference type="Pfam" id="PF09346">
    <property type="entry name" value="SMI1_KNR4"/>
    <property type="match status" value="1"/>
</dbReference>
<dbReference type="InterPro" id="IPR018958">
    <property type="entry name" value="Knr4/Smi1-like_dom"/>
</dbReference>
<sequence>MISMARFITLWGEDDYPPEKVTAKALTLAEADLSFQFPDDYRQAVLAYGLPRTSFDLMNSAAEQDINDRNYVQAINDFYTPKTIVEETLDWREIGLPADLVAIGSDPCGNLFCFPMAGSAHPTGSIQLWDHDFDDVTHVADSFEDWLDAMCRIEFVENDDD</sequence>
<name>A0ABT5HWG7_9CAUL</name>
<dbReference type="SMART" id="SM00860">
    <property type="entry name" value="SMI1_KNR4"/>
    <property type="match status" value="1"/>
</dbReference>
<evidence type="ECO:0000313" key="3">
    <source>
        <dbReference type="Proteomes" id="UP001214854"/>
    </source>
</evidence>
<comment type="caution">
    <text evidence="2">The sequence shown here is derived from an EMBL/GenBank/DDBJ whole genome shotgun (WGS) entry which is preliminary data.</text>
</comment>
<proteinExistence type="predicted"/>
<dbReference type="EMBL" id="JAQQKX010000008">
    <property type="protein sequence ID" value="MDC7683781.1"/>
    <property type="molecule type" value="Genomic_DNA"/>
</dbReference>
<evidence type="ECO:0000259" key="1">
    <source>
        <dbReference type="SMART" id="SM00860"/>
    </source>
</evidence>
<evidence type="ECO:0000313" key="2">
    <source>
        <dbReference type="EMBL" id="MDC7683781.1"/>
    </source>
</evidence>